<keyword evidence="9" id="KW-1185">Reference proteome</keyword>
<feature type="domain" description="RNA polymerase sigma-70 region 2" evidence="6">
    <location>
        <begin position="15"/>
        <end position="81"/>
    </location>
</feature>
<organism evidence="8 9">
    <name type="scientific">Labilithrix luteola</name>
    <dbReference type="NCBI Taxonomy" id="1391654"/>
    <lineage>
        <taxon>Bacteria</taxon>
        <taxon>Pseudomonadati</taxon>
        <taxon>Myxococcota</taxon>
        <taxon>Polyangia</taxon>
        <taxon>Polyangiales</taxon>
        <taxon>Labilitrichaceae</taxon>
        <taxon>Labilithrix</taxon>
    </lineage>
</organism>
<dbReference type="SUPFAM" id="SSF88946">
    <property type="entry name" value="Sigma2 domain of RNA polymerase sigma factors"/>
    <property type="match status" value="1"/>
</dbReference>
<dbReference type="InterPro" id="IPR013325">
    <property type="entry name" value="RNA_pol_sigma_r2"/>
</dbReference>
<comment type="similarity">
    <text evidence="1">Belongs to the sigma-70 factor family. ECF subfamily.</text>
</comment>
<keyword evidence="2" id="KW-0805">Transcription regulation</keyword>
<evidence type="ECO:0000259" key="7">
    <source>
        <dbReference type="Pfam" id="PF08281"/>
    </source>
</evidence>
<name>A0A0K1PN10_9BACT</name>
<evidence type="ECO:0000259" key="6">
    <source>
        <dbReference type="Pfam" id="PF04542"/>
    </source>
</evidence>
<evidence type="ECO:0000256" key="2">
    <source>
        <dbReference type="ARBA" id="ARBA00023015"/>
    </source>
</evidence>
<dbReference type="KEGG" id="llu:AKJ09_01566"/>
<dbReference type="STRING" id="1391654.AKJ09_01566"/>
<dbReference type="EMBL" id="CP012333">
    <property type="protein sequence ID" value="AKU94902.1"/>
    <property type="molecule type" value="Genomic_DNA"/>
</dbReference>
<sequence length="176" mass="20190">MPLPCEARRARIRDLVANYHDPVWKFVRHLGASAALADEVVQEVFLVAFRRADDLREGSERAFLFGTAFRTARHALKKHHREPVVEDVDRAADLAPNPEESLDRKQTRELAYRLLGELDDDLRAPFVMFELEGMSMHDIGRVMGLPIPTVGSRLRRAREAFRACVQRHKSRLRGPL</sequence>
<evidence type="ECO:0000313" key="8">
    <source>
        <dbReference type="EMBL" id="AKU94902.1"/>
    </source>
</evidence>
<accession>A0A0K1PN10</accession>
<dbReference type="InterPro" id="IPR036388">
    <property type="entry name" value="WH-like_DNA-bd_sf"/>
</dbReference>
<dbReference type="InterPro" id="IPR007627">
    <property type="entry name" value="RNA_pol_sigma70_r2"/>
</dbReference>
<dbReference type="GO" id="GO:0006352">
    <property type="term" value="P:DNA-templated transcription initiation"/>
    <property type="evidence" value="ECO:0007669"/>
    <property type="project" value="InterPro"/>
</dbReference>
<feature type="domain" description="RNA polymerase sigma factor 70 region 4 type 2" evidence="7">
    <location>
        <begin position="109"/>
        <end position="160"/>
    </location>
</feature>
<dbReference type="Gene3D" id="1.10.10.10">
    <property type="entry name" value="Winged helix-like DNA-binding domain superfamily/Winged helix DNA-binding domain"/>
    <property type="match status" value="1"/>
</dbReference>
<dbReference type="GO" id="GO:0016987">
    <property type="term" value="F:sigma factor activity"/>
    <property type="evidence" value="ECO:0007669"/>
    <property type="project" value="UniProtKB-KW"/>
</dbReference>
<evidence type="ECO:0000256" key="4">
    <source>
        <dbReference type="ARBA" id="ARBA00023125"/>
    </source>
</evidence>
<dbReference type="Proteomes" id="UP000064967">
    <property type="component" value="Chromosome"/>
</dbReference>
<keyword evidence="5" id="KW-0804">Transcription</keyword>
<evidence type="ECO:0000313" key="9">
    <source>
        <dbReference type="Proteomes" id="UP000064967"/>
    </source>
</evidence>
<keyword evidence="3" id="KW-0731">Sigma factor</keyword>
<dbReference type="InterPro" id="IPR013249">
    <property type="entry name" value="RNA_pol_sigma70_r4_t2"/>
</dbReference>
<evidence type="ECO:0000256" key="1">
    <source>
        <dbReference type="ARBA" id="ARBA00010641"/>
    </source>
</evidence>
<dbReference type="InterPro" id="IPR039425">
    <property type="entry name" value="RNA_pol_sigma-70-like"/>
</dbReference>
<dbReference type="Pfam" id="PF04542">
    <property type="entry name" value="Sigma70_r2"/>
    <property type="match status" value="1"/>
</dbReference>
<dbReference type="GO" id="GO:0003677">
    <property type="term" value="F:DNA binding"/>
    <property type="evidence" value="ECO:0007669"/>
    <property type="project" value="UniProtKB-KW"/>
</dbReference>
<dbReference type="AlphaFoldDB" id="A0A0K1PN10"/>
<protein>
    <submittedName>
        <fullName evidence="8">RNA polymerase sigma factor RpoE</fullName>
    </submittedName>
</protein>
<dbReference type="SUPFAM" id="SSF88659">
    <property type="entry name" value="Sigma3 and sigma4 domains of RNA polymerase sigma factors"/>
    <property type="match status" value="1"/>
</dbReference>
<gene>
    <name evidence="8" type="ORF">AKJ09_01566</name>
</gene>
<dbReference type="Gene3D" id="1.10.1740.10">
    <property type="match status" value="1"/>
</dbReference>
<proteinExistence type="inferred from homology"/>
<dbReference type="Pfam" id="PF08281">
    <property type="entry name" value="Sigma70_r4_2"/>
    <property type="match status" value="1"/>
</dbReference>
<dbReference type="PANTHER" id="PTHR43133">
    <property type="entry name" value="RNA POLYMERASE ECF-TYPE SIGMA FACTO"/>
    <property type="match status" value="1"/>
</dbReference>
<dbReference type="InterPro" id="IPR013324">
    <property type="entry name" value="RNA_pol_sigma_r3/r4-like"/>
</dbReference>
<reference evidence="8 9" key="1">
    <citation type="submission" date="2015-08" db="EMBL/GenBank/DDBJ databases">
        <authorList>
            <person name="Babu N.S."/>
            <person name="Beckwith C.J."/>
            <person name="Beseler K.G."/>
            <person name="Brison A."/>
            <person name="Carone J.V."/>
            <person name="Caskin T.P."/>
            <person name="Diamond M."/>
            <person name="Durham M.E."/>
            <person name="Foxe J.M."/>
            <person name="Go M."/>
            <person name="Henderson B.A."/>
            <person name="Jones I.B."/>
            <person name="McGettigan J.A."/>
            <person name="Micheletti S.J."/>
            <person name="Nasrallah M.E."/>
            <person name="Ortiz D."/>
            <person name="Piller C.R."/>
            <person name="Privatt S.R."/>
            <person name="Schneider S.L."/>
            <person name="Sharp S."/>
            <person name="Smith T.C."/>
            <person name="Stanton J.D."/>
            <person name="Ullery H.E."/>
            <person name="Wilson R.J."/>
            <person name="Serrano M.G."/>
            <person name="Buck G."/>
            <person name="Lee V."/>
            <person name="Wang Y."/>
            <person name="Carvalho R."/>
            <person name="Voegtly L."/>
            <person name="Shi R."/>
            <person name="Duckworth R."/>
            <person name="Johnson A."/>
            <person name="Loviza R."/>
            <person name="Walstead R."/>
            <person name="Shah Z."/>
            <person name="Kiflezghi M."/>
            <person name="Wade K."/>
            <person name="Ball S.L."/>
            <person name="Bradley K.W."/>
            <person name="Asai D.J."/>
            <person name="Bowman C.A."/>
            <person name="Russell D.A."/>
            <person name="Pope W.H."/>
            <person name="Jacobs-Sera D."/>
            <person name="Hendrix R.W."/>
            <person name="Hatfull G.F."/>
        </authorList>
    </citation>
    <scope>NUCLEOTIDE SEQUENCE [LARGE SCALE GENOMIC DNA]</scope>
    <source>
        <strain evidence="8 9">DSM 27648</strain>
    </source>
</reference>
<dbReference type="InterPro" id="IPR014284">
    <property type="entry name" value="RNA_pol_sigma-70_dom"/>
</dbReference>
<evidence type="ECO:0000256" key="5">
    <source>
        <dbReference type="ARBA" id="ARBA00023163"/>
    </source>
</evidence>
<keyword evidence="4" id="KW-0238">DNA-binding</keyword>
<dbReference type="PANTHER" id="PTHR43133:SF8">
    <property type="entry name" value="RNA POLYMERASE SIGMA FACTOR HI_1459-RELATED"/>
    <property type="match status" value="1"/>
</dbReference>
<dbReference type="NCBIfam" id="TIGR02937">
    <property type="entry name" value="sigma70-ECF"/>
    <property type="match status" value="1"/>
</dbReference>
<evidence type="ECO:0000256" key="3">
    <source>
        <dbReference type="ARBA" id="ARBA00023082"/>
    </source>
</evidence>